<dbReference type="GO" id="GO:0005694">
    <property type="term" value="C:chromosome"/>
    <property type="evidence" value="ECO:0007669"/>
    <property type="project" value="InterPro"/>
</dbReference>
<dbReference type="AlphaFoldDB" id="A0A2P7NRG3"/>
<organism evidence="2 3">
    <name type="scientific">Nitrosomonas supralitoralis</name>
    <dbReference type="NCBI Taxonomy" id="2116706"/>
    <lineage>
        <taxon>Bacteria</taxon>
        <taxon>Pseudomonadati</taxon>
        <taxon>Pseudomonadota</taxon>
        <taxon>Betaproteobacteria</taxon>
        <taxon>Nitrosomonadales</taxon>
        <taxon>Nitrosomonadaceae</taxon>
        <taxon>Nitrosomonas</taxon>
    </lineage>
</organism>
<dbReference type="GO" id="GO:0003916">
    <property type="term" value="F:DNA topoisomerase activity"/>
    <property type="evidence" value="ECO:0007669"/>
    <property type="project" value="InterPro"/>
</dbReference>
<gene>
    <name evidence="2" type="ORF">C7H79_15535</name>
</gene>
<dbReference type="EMBL" id="PXXU01000076">
    <property type="protein sequence ID" value="PSJ16071.1"/>
    <property type="molecule type" value="Genomic_DNA"/>
</dbReference>
<dbReference type="Gene3D" id="3.30.65.10">
    <property type="entry name" value="Bacterial Topoisomerase I, domain 1"/>
    <property type="match status" value="1"/>
</dbReference>
<accession>A0A2P7NRG3</accession>
<dbReference type="Pfam" id="PF01396">
    <property type="entry name" value="Zn_ribbon_Top1"/>
    <property type="match status" value="2"/>
</dbReference>
<comment type="caution">
    <text evidence="2">The sequence shown here is derived from an EMBL/GenBank/DDBJ whole genome shotgun (WGS) entry which is preliminary data.</text>
</comment>
<name>A0A2P7NRG3_9PROT</name>
<dbReference type="PROSITE" id="PS50965">
    <property type="entry name" value="NERD"/>
    <property type="match status" value="1"/>
</dbReference>
<evidence type="ECO:0000259" key="1">
    <source>
        <dbReference type="PROSITE" id="PS50965"/>
    </source>
</evidence>
<dbReference type="OrthoDB" id="5782056at2"/>
<dbReference type="InterPro" id="IPR013498">
    <property type="entry name" value="Topo_IA_Znf"/>
</dbReference>
<keyword evidence="3" id="KW-1185">Reference proteome</keyword>
<reference evidence="2 3" key="1">
    <citation type="submission" date="2018-03" db="EMBL/GenBank/DDBJ databases">
        <title>Draft genome of Nitrosomonas supralitoralis APG5.</title>
        <authorList>
            <person name="Urakawa H."/>
            <person name="Lopez J.V."/>
        </authorList>
    </citation>
    <scope>NUCLEOTIDE SEQUENCE [LARGE SCALE GENOMIC DNA]</scope>
    <source>
        <strain evidence="2 3">APG5</strain>
    </source>
</reference>
<dbReference type="GO" id="GO:0003677">
    <property type="term" value="F:DNA binding"/>
    <property type="evidence" value="ECO:0007669"/>
    <property type="project" value="InterPro"/>
</dbReference>
<evidence type="ECO:0000313" key="3">
    <source>
        <dbReference type="Proteomes" id="UP000241912"/>
    </source>
</evidence>
<dbReference type="Pfam" id="PF08378">
    <property type="entry name" value="NERD"/>
    <property type="match status" value="1"/>
</dbReference>
<dbReference type="GO" id="GO:0006265">
    <property type="term" value="P:DNA topological change"/>
    <property type="evidence" value="ECO:0007669"/>
    <property type="project" value="InterPro"/>
</dbReference>
<sequence>MAFYLKREFGTAKNIWVINDLRIGHEGEFAQIDHLLVSIWGLFIIESKSVTGSVHINAHGEWAREYERRLEGMPSPVLQAEAQGQILKQFLIANKSELLGTIMGVQKGFYYCPIMVYAAISDSGIIHRGVDLPQVMKADAVTPAIKDFLKKCSFVKNLLSLSMEIKPGGWKMTQNEAEVIAKFLLSRHTPLRTLISATDKQLFKAEYIPMPEQGHDIQEGQICPECGQYKLVQKSVTRGASSKRYFIACEGYPKNCKSIYPLPSSNPEKSSVSVADVKLDSKLKNTHKVGDACPWCKEGKLVERKGKSIFLECSNYGKHQNCTFKDYSYKCIENSSLDAHRQKDCH</sequence>
<dbReference type="Proteomes" id="UP000241912">
    <property type="component" value="Unassembled WGS sequence"/>
</dbReference>
<dbReference type="InterPro" id="IPR011528">
    <property type="entry name" value="NERD"/>
</dbReference>
<feature type="domain" description="NERD" evidence="1">
    <location>
        <begin position="1"/>
        <end position="110"/>
    </location>
</feature>
<proteinExistence type="predicted"/>
<protein>
    <recommendedName>
        <fullName evidence="1">NERD domain-containing protein</fullName>
    </recommendedName>
</protein>
<evidence type="ECO:0000313" key="2">
    <source>
        <dbReference type="EMBL" id="PSJ16071.1"/>
    </source>
</evidence>